<name>A0A1H8C4P4_9PROT</name>
<dbReference type="AlphaFoldDB" id="A0A1H8C4P4"/>
<protein>
    <submittedName>
        <fullName evidence="4">FecR family protein</fullName>
    </submittedName>
</protein>
<accession>A0A1H8C4P4</accession>
<evidence type="ECO:0000256" key="1">
    <source>
        <dbReference type="SAM" id="Phobius"/>
    </source>
</evidence>
<proteinExistence type="predicted"/>
<dbReference type="InterPro" id="IPR006860">
    <property type="entry name" value="FecR"/>
</dbReference>
<keyword evidence="1" id="KW-1133">Transmembrane helix</keyword>
<evidence type="ECO:0000259" key="3">
    <source>
        <dbReference type="Pfam" id="PF16220"/>
    </source>
</evidence>
<dbReference type="PIRSF" id="PIRSF018266">
    <property type="entry name" value="FecR"/>
    <property type="match status" value="1"/>
</dbReference>
<gene>
    <name evidence="4" type="ORF">SAMN05216325_1046</name>
</gene>
<dbReference type="PANTHER" id="PTHR30273:SF2">
    <property type="entry name" value="PROTEIN FECR"/>
    <property type="match status" value="1"/>
</dbReference>
<keyword evidence="1" id="KW-0812">Transmembrane</keyword>
<keyword evidence="1" id="KW-0472">Membrane</keyword>
<sequence>MSKPKFVGQSQHTPKDDSLTEEAAAWFLRMQQSNRSDSEQQALEAWLSQSEAHRAEYQQYARLWHNLDYLEPKPRKKFRATVAGILVLVLICGIFQWVTQIEEIIVTAVGEHKRIVLADGTTIDINTNTKLRLALFGFTRTVTIEHGEVLFNTGSERLRAFAVNAGGGVIRDIGTEFNVLTENGETTVAVLEGAVEITLEDQDNAKAIVHSGKQLSYSGQGLSDISHTDAETATAWRKNRLIFRDTPLNEAIRQINRYHTRPVRLGEPQLHGHKVSGEFNTTDRDGLIVALKTLYGLNSSELDDMTVLYAKKQLKAGMP</sequence>
<dbReference type="PANTHER" id="PTHR30273">
    <property type="entry name" value="PERIPLASMIC SIGNAL SENSOR AND SIGMA FACTOR ACTIVATOR FECR-RELATED"/>
    <property type="match status" value="1"/>
</dbReference>
<organism evidence="4 5">
    <name type="scientific">Nitrosomonas marina</name>
    <dbReference type="NCBI Taxonomy" id="917"/>
    <lineage>
        <taxon>Bacteria</taxon>
        <taxon>Pseudomonadati</taxon>
        <taxon>Pseudomonadota</taxon>
        <taxon>Betaproteobacteria</taxon>
        <taxon>Nitrosomonadales</taxon>
        <taxon>Nitrosomonadaceae</taxon>
        <taxon>Nitrosomonas</taxon>
    </lineage>
</organism>
<dbReference type="Gene3D" id="3.55.50.30">
    <property type="match status" value="1"/>
</dbReference>
<feature type="domain" description="FecR N-terminal" evidence="3">
    <location>
        <begin position="21"/>
        <end position="63"/>
    </location>
</feature>
<dbReference type="Proteomes" id="UP000199459">
    <property type="component" value="Unassembled WGS sequence"/>
</dbReference>
<dbReference type="InterPro" id="IPR012373">
    <property type="entry name" value="Ferrdict_sens_TM"/>
</dbReference>
<dbReference type="STRING" id="917.SAMN05216326_10270"/>
<reference evidence="4 5" key="1">
    <citation type="submission" date="2016-10" db="EMBL/GenBank/DDBJ databases">
        <authorList>
            <person name="de Groot N.N."/>
        </authorList>
    </citation>
    <scope>NUCLEOTIDE SEQUENCE [LARGE SCALE GENOMIC DNA]</scope>
    <source>
        <strain evidence="4 5">Nm22</strain>
    </source>
</reference>
<dbReference type="Pfam" id="PF04773">
    <property type="entry name" value="FecR"/>
    <property type="match status" value="1"/>
</dbReference>
<evidence type="ECO:0000313" key="5">
    <source>
        <dbReference type="Proteomes" id="UP000199459"/>
    </source>
</evidence>
<evidence type="ECO:0000313" key="4">
    <source>
        <dbReference type="EMBL" id="SEM90026.1"/>
    </source>
</evidence>
<evidence type="ECO:0000259" key="2">
    <source>
        <dbReference type="Pfam" id="PF04773"/>
    </source>
</evidence>
<feature type="domain" description="FecR protein" evidence="2">
    <location>
        <begin position="105"/>
        <end position="196"/>
    </location>
</feature>
<dbReference type="EMBL" id="FOCP01000004">
    <property type="protein sequence ID" value="SEM90026.1"/>
    <property type="molecule type" value="Genomic_DNA"/>
</dbReference>
<feature type="transmembrane region" description="Helical" evidence="1">
    <location>
        <begin position="80"/>
        <end position="98"/>
    </location>
</feature>
<dbReference type="Pfam" id="PF16220">
    <property type="entry name" value="DUF4880"/>
    <property type="match status" value="1"/>
</dbReference>
<dbReference type="Gene3D" id="2.60.120.1440">
    <property type="match status" value="1"/>
</dbReference>
<dbReference type="InterPro" id="IPR032623">
    <property type="entry name" value="FecR_N"/>
</dbReference>
<dbReference type="GO" id="GO:0016989">
    <property type="term" value="F:sigma factor antagonist activity"/>
    <property type="evidence" value="ECO:0007669"/>
    <property type="project" value="TreeGrafter"/>
</dbReference>
<dbReference type="RefSeq" id="WP_090628207.1">
    <property type="nucleotide sequence ID" value="NZ_FOCP01000004.1"/>
</dbReference>
<dbReference type="OrthoDB" id="1100567at2"/>